<keyword evidence="12" id="KW-0614">Plasmid</keyword>
<gene>
    <name evidence="12" type="ordered locus">Nmag_4137</name>
</gene>
<dbReference type="GO" id="GO:0015421">
    <property type="term" value="F:ABC-type oligopeptide transporter activity"/>
    <property type="evidence" value="ECO:0007669"/>
    <property type="project" value="TreeGrafter"/>
</dbReference>
<dbReference type="Gene3D" id="3.40.50.300">
    <property type="entry name" value="P-loop containing nucleotide triphosphate hydrolases"/>
    <property type="match status" value="2"/>
</dbReference>
<keyword evidence="13" id="KW-1185">Reference proteome</keyword>
<feature type="transmembrane region" description="Helical" evidence="9">
    <location>
        <begin position="119"/>
        <end position="137"/>
    </location>
</feature>
<feature type="compositionally biased region" description="Acidic residues" evidence="8">
    <location>
        <begin position="473"/>
        <end position="484"/>
    </location>
</feature>
<keyword evidence="7 9" id="KW-0472">Membrane</keyword>
<feature type="compositionally biased region" description="Basic and acidic residues" evidence="8">
    <location>
        <begin position="461"/>
        <end position="471"/>
    </location>
</feature>
<dbReference type="SUPFAM" id="SSF90123">
    <property type="entry name" value="ABC transporter transmembrane region"/>
    <property type="match status" value="1"/>
</dbReference>
<dbReference type="PANTHER" id="PTHR43394">
    <property type="entry name" value="ATP-DEPENDENT PERMEASE MDL1, MITOCHONDRIAL"/>
    <property type="match status" value="1"/>
</dbReference>
<dbReference type="Pfam" id="PF00005">
    <property type="entry name" value="ABC_tran"/>
    <property type="match status" value="2"/>
</dbReference>
<comment type="subcellular location">
    <subcellularLocation>
        <location evidence="1">Membrane</location>
        <topology evidence="1">Multi-pass membrane protein</topology>
    </subcellularLocation>
</comment>
<sequence length="718" mass="79138">MQRWFPVVCAFYAPVVKAANSTMAGSDPHGSFDDIREEIDGNPMLMLFQYAMPYWIPLSIGFVSTMINRAARLFPALMLAAAIDLVITQSGGVDQLLAATGLVPTEPIPASQTGERLSLLYYLGALTVAAYIVQAITHYMSRYFFQTTAQHIQHDLRLDTYDHMQRLSLSFFNNHQTGGMMAILNSDVNRLEEFFNNEIRQITEAVMIFSLVGGYMLYTEPWLGALVLFPVPIIALMTAKFIIWIEPKYKRIRERVAQLNTRLSNNLGGAAIVKSFDRYAVENSRVAEQSEGYRDEKISAITVRKAFFASLRLLVGVMFVSILVAGGYSVVTAGGLTAGTFVVFFMYLRELDGPMTRIGKTANNYQKAKSSAERVFGILATDANVQSPSDPITPDAVEGEVAFENVEFSYTENGERILDGIDLEVEPGETVGFAGTSGSGKSTLLKLVPRFYDVDEDGVRLDTDSHTRADGGLDVDSEASDTDWDGSGWAKPDHNRPRRDASDHGASAVRIDGVDVREYDLQMLRDRVGVVEQDPYMFSGTIRENIAYGDGERFRTVLAADDTDEVPDTVETEIREAAVAAGAHQFIEELPDGYDTMVGERGVKLSGGQRQRVSIARTILNDPDIIVLDEATSDVDTETEKLIQRNLDDLTADRTAFVIAHRLSTIRDADRIVVMDDGEVIETGTHEELVAASGTYADLWTSQTSNDDGGSGDHQSLE</sequence>
<keyword evidence="5 12" id="KW-0067">ATP-binding</keyword>
<dbReference type="GO" id="GO:0005737">
    <property type="term" value="C:cytoplasm"/>
    <property type="evidence" value="ECO:0007669"/>
    <property type="project" value="UniProtKB-ARBA"/>
</dbReference>
<dbReference type="HOGENOM" id="CLU_000604_84_3_2"/>
<feature type="transmembrane region" description="Helical" evidence="9">
    <location>
        <begin position="42"/>
        <end position="63"/>
    </location>
</feature>
<accession>D3T247</accession>
<evidence type="ECO:0000256" key="6">
    <source>
        <dbReference type="ARBA" id="ARBA00022989"/>
    </source>
</evidence>
<proteinExistence type="predicted"/>
<dbReference type="GO" id="GO:0005524">
    <property type="term" value="F:ATP binding"/>
    <property type="evidence" value="ECO:0007669"/>
    <property type="project" value="UniProtKB-KW"/>
</dbReference>
<evidence type="ECO:0000256" key="9">
    <source>
        <dbReference type="SAM" id="Phobius"/>
    </source>
</evidence>
<dbReference type="PROSITE" id="PS00211">
    <property type="entry name" value="ABC_TRANSPORTER_1"/>
    <property type="match status" value="1"/>
</dbReference>
<dbReference type="PaxDb" id="547559-Nmag_4137"/>
<dbReference type="Pfam" id="PF00664">
    <property type="entry name" value="ABC_membrane"/>
    <property type="match status" value="1"/>
</dbReference>
<evidence type="ECO:0000256" key="3">
    <source>
        <dbReference type="ARBA" id="ARBA00022692"/>
    </source>
</evidence>
<dbReference type="InterPro" id="IPR027417">
    <property type="entry name" value="P-loop_NTPase"/>
</dbReference>
<reference evidence="13" key="1">
    <citation type="submission" date="2010-02" db="EMBL/GenBank/DDBJ databases">
        <title>Complete sequence of plasmid 2 of Natrialba magadii ATCC 43099.</title>
        <authorList>
            <consortium name="US DOE Joint Genome Institute"/>
            <person name="Lucas S."/>
            <person name="Copeland A."/>
            <person name="Lapidus A."/>
            <person name="Cheng J.-F."/>
            <person name="Bruce D."/>
            <person name="Goodwin L."/>
            <person name="Pitluck S."/>
            <person name="Davenport K."/>
            <person name="Saunders E."/>
            <person name="Detter J.C."/>
            <person name="Han C."/>
            <person name="Tapia R."/>
            <person name="Land M."/>
            <person name="Hauser L."/>
            <person name="Kyrpides N."/>
            <person name="Mikhailova N."/>
            <person name="De Castro R.E."/>
            <person name="Maupin-Furlow J.A."/>
            <person name="Woyke T."/>
        </authorList>
    </citation>
    <scope>NUCLEOTIDE SEQUENCE [LARGE SCALE GENOMIC DNA]</scope>
    <source>
        <strain evidence="13">ATCC 43099 / DSM 3394 / CCM 3739 / CIP 104546 / IAM 13178 / JCM 8861 / NBRC 102185 / NCIMB 2190 / MS3</strain>
        <plasmid evidence="13">pNMAG02</plasmid>
    </source>
</reference>
<keyword evidence="3 9" id="KW-0812">Transmembrane</keyword>
<keyword evidence="6 9" id="KW-1133">Transmembrane helix</keyword>
<feature type="domain" description="ABC transmembrane type-1" evidence="11">
    <location>
        <begin position="60"/>
        <end position="367"/>
    </location>
</feature>
<feature type="transmembrane region" description="Helical" evidence="9">
    <location>
        <begin position="224"/>
        <end position="245"/>
    </location>
</feature>
<dbReference type="InterPro" id="IPR017871">
    <property type="entry name" value="ABC_transporter-like_CS"/>
</dbReference>
<feature type="transmembrane region" description="Helical" evidence="9">
    <location>
        <begin position="306"/>
        <end position="324"/>
    </location>
</feature>
<dbReference type="eggNOG" id="arCOG02841">
    <property type="taxonomic scope" value="Archaea"/>
</dbReference>
<feature type="domain" description="ABC transporter" evidence="10">
    <location>
        <begin position="401"/>
        <end position="702"/>
    </location>
</feature>
<dbReference type="PROSITE" id="PS50929">
    <property type="entry name" value="ABC_TM1F"/>
    <property type="match status" value="1"/>
</dbReference>
<protein>
    <submittedName>
        <fullName evidence="12">ABC-type transport system ATP-binding/permease protein</fullName>
    </submittedName>
</protein>
<evidence type="ECO:0000259" key="11">
    <source>
        <dbReference type="PROSITE" id="PS50929"/>
    </source>
</evidence>
<dbReference type="FunFam" id="3.40.50.300:FF:000604">
    <property type="entry name" value="ABC transporter B family member 28"/>
    <property type="match status" value="1"/>
</dbReference>
<evidence type="ECO:0000313" key="12">
    <source>
        <dbReference type="EMBL" id="ADD07656.1"/>
    </source>
</evidence>
<evidence type="ECO:0000256" key="5">
    <source>
        <dbReference type="ARBA" id="ARBA00022840"/>
    </source>
</evidence>
<dbReference type="PANTHER" id="PTHR43394:SF1">
    <property type="entry name" value="ATP-BINDING CASSETTE SUB-FAMILY B MEMBER 10, MITOCHONDRIAL"/>
    <property type="match status" value="1"/>
</dbReference>
<name>D3T247_NATMM</name>
<dbReference type="GO" id="GO:0016020">
    <property type="term" value="C:membrane"/>
    <property type="evidence" value="ECO:0007669"/>
    <property type="project" value="UniProtKB-SubCell"/>
</dbReference>
<geneLocation type="plasmid" evidence="12 13">
    <name>pNMAG02</name>
</geneLocation>
<evidence type="ECO:0000256" key="2">
    <source>
        <dbReference type="ARBA" id="ARBA00022448"/>
    </source>
</evidence>
<dbReference type="AlphaFoldDB" id="D3T247"/>
<dbReference type="InterPro" id="IPR011527">
    <property type="entry name" value="ABC1_TM_dom"/>
</dbReference>
<evidence type="ECO:0000313" key="13">
    <source>
        <dbReference type="Proteomes" id="UP000001879"/>
    </source>
</evidence>
<dbReference type="GO" id="GO:0016887">
    <property type="term" value="F:ATP hydrolysis activity"/>
    <property type="evidence" value="ECO:0007669"/>
    <property type="project" value="InterPro"/>
</dbReference>
<dbReference type="Proteomes" id="UP000001879">
    <property type="component" value="Plasmid pNMAG02"/>
</dbReference>
<evidence type="ECO:0000256" key="4">
    <source>
        <dbReference type="ARBA" id="ARBA00022741"/>
    </source>
</evidence>
<dbReference type="CDD" id="cd18565">
    <property type="entry name" value="ABC_6TM_exporter_like"/>
    <property type="match status" value="1"/>
</dbReference>
<dbReference type="SUPFAM" id="SSF52540">
    <property type="entry name" value="P-loop containing nucleoside triphosphate hydrolases"/>
    <property type="match status" value="2"/>
</dbReference>
<feature type="region of interest" description="Disordered" evidence="8">
    <location>
        <begin position="461"/>
        <end position="506"/>
    </location>
</feature>
<dbReference type="InterPro" id="IPR003593">
    <property type="entry name" value="AAA+_ATPase"/>
</dbReference>
<dbReference type="PROSITE" id="PS50893">
    <property type="entry name" value="ABC_TRANSPORTER_2"/>
    <property type="match status" value="1"/>
</dbReference>
<dbReference type="SMART" id="SM00382">
    <property type="entry name" value="AAA"/>
    <property type="match status" value="1"/>
</dbReference>
<dbReference type="InterPro" id="IPR003439">
    <property type="entry name" value="ABC_transporter-like_ATP-bd"/>
</dbReference>
<feature type="compositionally biased region" description="Basic and acidic residues" evidence="8">
    <location>
        <begin position="491"/>
        <end position="503"/>
    </location>
</feature>
<keyword evidence="4" id="KW-0547">Nucleotide-binding</keyword>
<evidence type="ECO:0000256" key="7">
    <source>
        <dbReference type="ARBA" id="ARBA00023136"/>
    </source>
</evidence>
<dbReference type="Gene3D" id="1.20.1560.10">
    <property type="entry name" value="ABC transporter type 1, transmembrane domain"/>
    <property type="match status" value="1"/>
</dbReference>
<evidence type="ECO:0000259" key="10">
    <source>
        <dbReference type="PROSITE" id="PS50893"/>
    </source>
</evidence>
<reference evidence="12 13" key="2">
    <citation type="journal article" date="2012" name="BMC Genomics">
        <title>A comparative genomics perspective on the genetic content of the alkaliphilic haloarchaeon Natrialba magadii ATCC 43099T.</title>
        <authorList>
            <person name="Siddaramappa S."/>
            <person name="Challacombe J.F."/>
            <person name="Decastro R.E."/>
            <person name="Pfeiffer F."/>
            <person name="Sastre D.E."/>
            <person name="Gimenez M.I."/>
            <person name="Paggi R.A."/>
            <person name="Detter J.C."/>
            <person name="Davenport K.W."/>
            <person name="Goodwin L.A."/>
            <person name="Kyrpides N."/>
            <person name="Tapia R."/>
            <person name="Pitluck S."/>
            <person name="Lucas S."/>
            <person name="Woyke T."/>
            <person name="Maupin-Furlow J.A."/>
        </authorList>
    </citation>
    <scope>NUCLEOTIDE SEQUENCE [LARGE SCALE GENOMIC DNA]</scope>
    <source>
        <strain evidence="13">ATCC 43099 / DSM 3394 / CCM 3739 / CIP 104546 / IAM 13178 / JCM 8861 / NBRC 102185 / NCIMB 2190 / MS3</strain>
    </source>
</reference>
<dbReference type="InterPro" id="IPR039421">
    <property type="entry name" value="Type_1_exporter"/>
</dbReference>
<dbReference type="KEGG" id="nmg:Nmag_4137"/>
<evidence type="ECO:0000256" key="1">
    <source>
        <dbReference type="ARBA" id="ARBA00004141"/>
    </source>
</evidence>
<keyword evidence="2" id="KW-0813">Transport</keyword>
<dbReference type="InterPro" id="IPR036640">
    <property type="entry name" value="ABC1_TM_sf"/>
</dbReference>
<organism evidence="12 13">
    <name type="scientific">Natrialba magadii (strain ATCC 43099 / DSM 3394 / CCM 3739 / CIP 104546 / IAM 13178 / JCM 8861 / NBRC 102185 / NCIMB 2190 / MS3)</name>
    <name type="common">Natronobacterium magadii</name>
    <dbReference type="NCBI Taxonomy" id="547559"/>
    <lineage>
        <taxon>Archaea</taxon>
        <taxon>Methanobacteriati</taxon>
        <taxon>Methanobacteriota</taxon>
        <taxon>Stenosarchaea group</taxon>
        <taxon>Halobacteria</taxon>
        <taxon>Halobacteriales</taxon>
        <taxon>Natrialbaceae</taxon>
        <taxon>Natrialba</taxon>
    </lineage>
</organism>
<dbReference type="EMBL" id="CP001934">
    <property type="protein sequence ID" value="ADD07656.1"/>
    <property type="molecule type" value="Genomic_DNA"/>
</dbReference>
<evidence type="ECO:0000256" key="8">
    <source>
        <dbReference type="SAM" id="MobiDB-lite"/>
    </source>
</evidence>